<feature type="chain" id="PRO_5004000130" evidence="1">
    <location>
        <begin position="20"/>
        <end position="82"/>
    </location>
</feature>
<dbReference type="AlphaFoldDB" id="L9L8T9"/>
<sequence>MKQVLVLGQLTVQLTMCQSSCEAFRSCDCGHSSLAVISTKSVTTAQDAHVAAGWNWCQGALTPLQMLTDSCPRDAERCPDLP</sequence>
<accession>L9L8T9</accession>
<feature type="signal peptide" evidence="1">
    <location>
        <begin position="1"/>
        <end position="19"/>
    </location>
</feature>
<organism evidence="2 3">
    <name type="scientific">Tupaia chinensis</name>
    <name type="common">Chinese tree shrew</name>
    <name type="synonym">Tupaia belangeri chinensis</name>
    <dbReference type="NCBI Taxonomy" id="246437"/>
    <lineage>
        <taxon>Eukaryota</taxon>
        <taxon>Metazoa</taxon>
        <taxon>Chordata</taxon>
        <taxon>Craniata</taxon>
        <taxon>Vertebrata</taxon>
        <taxon>Euteleostomi</taxon>
        <taxon>Mammalia</taxon>
        <taxon>Eutheria</taxon>
        <taxon>Euarchontoglires</taxon>
        <taxon>Scandentia</taxon>
        <taxon>Tupaiidae</taxon>
        <taxon>Tupaia</taxon>
    </lineage>
</organism>
<evidence type="ECO:0000256" key="1">
    <source>
        <dbReference type="SAM" id="SignalP"/>
    </source>
</evidence>
<dbReference type="InParanoid" id="L9L8T9"/>
<dbReference type="EMBL" id="KB320468">
    <property type="protein sequence ID" value="ELW71328.1"/>
    <property type="molecule type" value="Genomic_DNA"/>
</dbReference>
<gene>
    <name evidence="2" type="ORF">TREES_T100000215</name>
</gene>
<evidence type="ECO:0000313" key="3">
    <source>
        <dbReference type="Proteomes" id="UP000011518"/>
    </source>
</evidence>
<reference evidence="3" key="1">
    <citation type="submission" date="2012-07" db="EMBL/GenBank/DDBJ databases">
        <title>Genome of the Chinese tree shrew, a rising model animal genetically related to primates.</title>
        <authorList>
            <person name="Zhang G."/>
            <person name="Fan Y."/>
            <person name="Yao Y."/>
            <person name="Huang Z."/>
        </authorList>
    </citation>
    <scope>NUCLEOTIDE SEQUENCE [LARGE SCALE GENOMIC DNA]</scope>
</reference>
<keyword evidence="1" id="KW-0732">Signal</keyword>
<reference evidence="3" key="2">
    <citation type="journal article" date="2013" name="Nat. Commun.">
        <title>Genome of the Chinese tree shrew.</title>
        <authorList>
            <person name="Fan Y."/>
            <person name="Huang Z.Y."/>
            <person name="Cao C.C."/>
            <person name="Chen C.S."/>
            <person name="Chen Y.X."/>
            <person name="Fan D.D."/>
            <person name="He J."/>
            <person name="Hou H.L."/>
            <person name="Hu L."/>
            <person name="Hu X.T."/>
            <person name="Jiang X.T."/>
            <person name="Lai R."/>
            <person name="Lang Y.S."/>
            <person name="Liang B."/>
            <person name="Liao S.G."/>
            <person name="Mu D."/>
            <person name="Ma Y.Y."/>
            <person name="Niu Y.Y."/>
            <person name="Sun X.Q."/>
            <person name="Xia J.Q."/>
            <person name="Xiao J."/>
            <person name="Xiong Z.Q."/>
            <person name="Xu L."/>
            <person name="Yang L."/>
            <person name="Zhang Y."/>
            <person name="Zhao W."/>
            <person name="Zhao X.D."/>
            <person name="Zheng Y.T."/>
            <person name="Zhou J.M."/>
            <person name="Zhu Y.B."/>
            <person name="Zhang G.J."/>
            <person name="Wang J."/>
            <person name="Yao Y.G."/>
        </authorList>
    </citation>
    <scope>NUCLEOTIDE SEQUENCE [LARGE SCALE GENOMIC DNA]</scope>
</reference>
<evidence type="ECO:0000313" key="2">
    <source>
        <dbReference type="EMBL" id="ELW71328.1"/>
    </source>
</evidence>
<proteinExistence type="predicted"/>
<dbReference type="Proteomes" id="UP000011518">
    <property type="component" value="Unassembled WGS sequence"/>
</dbReference>
<name>L9L8T9_TUPCH</name>
<keyword evidence="3" id="KW-1185">Reference proteome</keyword>
<protein>
    <submittedName>
        <fullName evidence="2">Uncharacterized protein</fullName>
    </submittedName>
</protein>